<dbReference type="RefSeq" id="XP_031939468.1">
    <property type="nucleotide sequence ID" value="XM_032082503.1"/>
</dbReference>
<protein>
    <submittedName>
        <fullName evidence="2">Uncharacterized protein</fullName>
    </submittedName>
</protein>
<proteinExistence type="predicted"/>
<dbReference type="Proteomes" id="UP000325579">
    <property type="component" value="Unassembled WGS sequence"/>
</dbReference>
<dbReference type="GeneID" id="43667194"/>
<feature type="region of interest" description="Disordered" evidence="1">
    <location>
        <begin position="59"/>
        <end position="80"/>
    </location>
</feature>
<feature type="compositionally biased region" description="Basic and acidic residues" evidence="1">
    <location>
        <begin position="92"/>
        <end position="101"/>
    </location>
</feature>
<feature type="region of interest" description="Disordered" evidence="1">
    <location>
        <begin position="92"/>
        <end position="119"/>
    </location>
</feature>
<feature type="compositionally biased region" description="Polar residues" evidence="1">
    <location>
        <begin position="62"/>
        <end position="80"/>
    </location>
</feature>
<name>A0A5N7D790_9EURO</name>
<reference evidence="2 3" key="1">
    <citation type="submission" date="2019-04" db="EMBL/GenBank/DDBJ databases">
        <authorList>
            <consortium name="DOE Joint Genome Institute"/>
            <person name="Mondo S."/>
            <person name="Kjaerbolling I."/>
            <person name="Vesth T."/>
            <person name="Frisvad J.C."/>
            <person name="Nybo J.L."/>
            <person name="Theobald S."/>
            <person name="Kildgaard S."/>
            <person name="Isbrandt T."/>
            <person name="Kuo A."/>
            <person name="Sato A."/>
            <person name="Lyhne E.K."/>
            <person name="Kogle M.E."/>
            <person name="Wiebenga A."/>
            <person name="Kun R.S."/>
            <person name="Lubbers R.J."/>
            <person name="Makela M.R."/>
            <person name="Barry K."/>
            <person name="Chovatia M."/>
            <person name="Clum A."/>
            <person name="Daum C."/>
            <person name="Haridas S."/>
            <person name="He G."/>
            <person name="LaButti K."/>
            <person name="Lipzen A."/>
            <person name="Riley R."/>
            <person name="Salamov A."/>
            <person name="Simmons B.A."/>
            <person name="Magnuson J.K."/>
            <person name="Henrissat B."/>
            <person name="Mortensen U.H."/>
            <person name="Larsen T.O."/>
            <person name="Devries R.P."/>
            <person name="Grigoriev I.V."/>
            <person name="Machida M."/>
            <person name="Baker S.E."/>
            <person name="Andersen M.R."/>
            <person name="Cantor M.N."/>
            <person name="Hua S.X."/>
        </authorList>
    </citation>
    <scope>NUCLEOTIDE SEQUENCE [LARGE SCALE GENOMIC DNA]</scope>
    <source>
        <strain evidence="2 3">CBS 119388</strain>
    </source>
</reference>
<evidence type="ECO:0000313" key="3">
    <source>
        <dbReference type="Proteomes" id="UP000325579"/>
    </source>
</evidence>
<keyword evidence="3" id="KW-1185">Reference proteome</keyword>
<evidence type="ECO:0000313" key="2">
    <source>
        <dbReference type="EMBL" id="KAE8402149.1"/>
    </source>
</evidence>
<evidence type="ECO:0000256" key="1">
    <source>
        <dbReference type="SAM" id="MobiDB-lite"/>
    </source>
</evidence>
<gene>
    <name evidence="2" type="ORF">BDV37DRAFT_252945</name>
</gene>
<dbReference type="EMBL" id="ML736791">
    <property type="protein sequence ID" value="KAE8402149.1"/>
    <property type="molecule type" value="Genomic_DNA"/>
</dbReference>
<accession>A0A5N7D790</accession>
<dbReference type="AlphaFoldDB" id="A0A5N7D790"/>
<sequence length="119" mass="13812">MYIATRTYMSIAINYDYLMNPELICALADYFFSTHACVKYNNLVFSKKIPRRVQIYQEHHPNGQQCKGPTNSSDQSIAPSIETLSQSSDEYLRRLTPEHRSAPRQFLYQLARGSKDEKN</sequence>
<organism evidence="2 3">
    <name type="scientific">Aspergillus pseudonomiae</name>
    <dbReference type="NCBI Taxonomy" id="1506151"/>
    <lineage>
        <taxon>Eukaryota</taxon>
        <taxon>Fungi</taxon>
        <taxon>Dikarya</taxon>
        <taxon>Ascomycota</taxon>
        <taxon>Pezizomycotina</taxon>
        <taxon>Eurotiomycetes</taxon>
        <taxon>Eurotiomycetidae</taxon>
        <taxon>Eurotiales</taxon>
        <taxon>Aspergillaceae</taxon>
        <taxon>Aspergillus</taxon>
        <taxon>Aspergillus subgen. Circumdati</taxon>
    </lineage>
</organism>